<reference evidence="1 2" key="1">
    <citation type="submission" date="2018-12" db="EMBL/GenBank/DDBJ databases">
        <authorList>
            <consortium name="Pathogen Informatics"/>
        </authorList>
    </citation>
    <scope>NUCLEOTIDE SEQUENCE [LARGE SCALE GENOMIC DNA]</scope>
    <source>
        <strain evidence="1 2">NCTC11214</strain>
    </source>
</reference>
<organism evidence="1 2">
    <name type="scientific">Serratia odorifera</name>
    <dbReference type="NCBI Taxonomy" id="618"/>
    <lineage>
        <taxon>Bacteria</taxon>
        <taxon>Pseudomonadati</taxon>
        <taxon>Pseudomonadota</taxon>
        <taxon>Gammaproteobacteria</taxon>
        <taxon>Enterobacterales</taxon>
        <taxon>Yersiniaceae</taxon>
        <taxon>Serratia</taxon>
    </lineage>
</organism>
<protein>
    <submittedName>
        <fullName evidence="1">Uncharacterized protein</fullName>
    </submittedName>
</protein>
<name>A0A447KVG3_SEROD</name>
<dbReference type="KEGG" id="sof:NCTC11214_03742"/>
<dbReference type="Proteomes" id="UP000281391">
    <property type="component" value="Chromosome"/>
</dbReference>
<dbReference type="EMBL" id="LR134117">
    <property type="protein sequence ID" value="VDZ61416.1"/>
    <property type="molecule type" value="Genomic_DNA"/>
</dbReference>
<proteinExistence type="predicted"/>
<accession>A0A447KVG3</accession>
<gene>
    <name evidence="1" type="ORF">NCTC11214_03742</name>
</gene>
<dbReference type="AlphaFoldDB" id="A0A447KVG3"/>
<evidence type="ECO:0000313" key="2">
    <source>
        <dbReference type="Proteomes" id="UP000281391"/>
    </source>
</evidence>
<evidence type="ECO:0000313" key="1">
    <source>
        <dbReference type="EMBL" id="VDZ61416.1"/>
    </source>
</evidence>
<sequence>MASTYLLVLAILAAVSGYALYKHFKSVKKSKLIRPDV</sequence>